<feature type="region of interest" description="Disordered" evidence="1">
    <location>
        <begin position="1"/>
        <end position="29"/>
    </location>
</feature>
<proteinExistence type="predicted"/>
<organism evidence="3 4">
    <name type="scientific">Allostreptomyces psammosilenae</name>
    <dbReference type="NCBI Taxonomy" id="1892865"/>
    <lineage>
        <taxon>Bacteria</taxon>
        <taxon>Bacillati</taxon>
        <taxon>Actinomycetota</taxon>
        <taxon>Actinomycetes</taxon>
        <taxon>Kitasatosporales</taxon>
        <taxon>Streptomycetaceae</taxon>
        <taxon>Allostreptomyces</taxon>
    </lineage>
</organism>
<dbReference type="AlphaFoldDB" id="A0A853A2W2"/>
<evidence type="ECO:0000313" key="4">
    <source>
        <dbReference type="Proteomes" id="UP000567795"/>
    </source>
</evidence>
<accession>A0A853A2W2</accession>
<comment type="caution">
    <text evidence="3">The sequence shown here is derived from an EMBL/GenBank/DDBJ whole genome shotgun (WGS) entry which is preliminary data.</text>
</comment>
<dbReference type="PANTHER" id="PTHR46825">
    <property type="entry name" value="D-ALANYL-D-ALANINE-CARBOXYPEPTIDASE/ENDOPEPTIDASE AMPH"/>
    <property type="match status" value="1"/>
</dbReference>
<dbReference type="Gene3D" id="3.40.710.10">
    <property type="entry name" value="DD-peptidase/beta-lactamase superfamily"/>
    <property type="match status" value="1"/>
</dbReference>
<feature type="compositionally biased region" description="Low complexity" evidence="1">
    <location>
        <begin position="1"/>
        <end position="13"/>
    </location>
</feature>
<reference evidence="3 4" key="1">
    <citation type="submission" date="2020-07" db="EMBL/GenBank/DDBJ databases">
        <title>Sequencing the genomes of 1000 actinobacteria strains.</title>
        <authorList>
            <person name="Klenk H.-P."/>
        </authorList>
    </citation>
    <scope>NUCLEOTIDE SEQUENCE [LARGE SCALE GENOMIC DNA]</scope>
    <source>
        <strain evidence="3 4">DSM 42178</strain>
    </source>
</reference>
<protein>
    <submittedName>
        <fullName evidence="3">CubicO group peptidase (Beta-lactamase class C family)</fullName>
    </submittedName>
</protein>
<dbReference type="RefSeq" id="WP_179813653.1">
    <property type="nucleotide sequence ID" value="NZ_JACBZD010000001.1"/>
</dbReference>
<name>A0A853A2W2_9ACTN</name>
<dbReference type="SUPFAM" id="SSF56601">
    <property type="entry name" value="beta-lactamase/transpeptidase-like"/>
    <property type="match status" value="1"/>
</dbReference>
<keyword evidence="4" id="KW-1185">Reference proteome</keyword>
<evidence type="ECO:0000256" key="1">
    <source>
        <dbReference type="SAM" id="MobiDB-lite"/>
    </source>
</evidence>
<dbReference type="Pfam" id="PF00144">
    <property type="entry name" value="Beta-lactamase"/>
    <property type="match status" value="1"/>
</dbReference>
<sequence length="397" mass="41943">MTVTAPGAEHTGPAAPPPGPRPAAAPSEPLTGLVTEYLDRAARALPPAPAAVWGALRDGERALVCRAGEGPYAAAPPDEHTVFELGSLTKTFTALLLAEMAARGEVRYRDPVDAYLPAGARPRRRRRDEHHPLTLRHLATHTGGLPRLPANLLPYALRDLRAGSPYGGYQLAHLYAATARLGRGPRPGSLVRYSNYGVGLLGQALANAVDSDYGTLVAERICGPLGLADTVTTGRWEASAGWGAPPAGPRLHRIAGHRGTRPVPPWRMAALAGAGALLSSGHDLLRYLDALLGRPGGAPAATRSALPPSLAAALEDVRRPRLRMRDGDEFALVWFSRTVDGRQVLFHSGGTLGCTTFLAYCPDARAAVVALSAAGCRRREPLLTEGYDLLRRLMGAG</sequence>
<dbReference type="Proteomes" id="UP000567795">
    <property type="component" value="Unassembled WGS sequence"/>
</dbReference>
<gene>
    <name evidence="3" type="ORF">FHU37_001751</name>
</gene>
<evidence type="ECO:0000313" key="3">
    <source>
        <dbReference type="EMBL" id="NYI04808.1"/>
    </source>
</evidence>
<feature type="compositionally biased region" description="Pro residues" evidence="1">
    <location>
        <begin position="14"/>
        <end position="23"/>
    </location>
</feature>
<dbReference type="InterPro" id="IPR012338">
    <property type="entry name" value="Beta-lactam/transpept-like"/>
</dbReference>
<dbReference type="PANTHER" id="PTHR46825:SF7">
    <property type="entry name" value="D-ALANYL-D-ALANINE CARBOXYPEPTIDASE"/>
    <property type="match status" value="1"/>
</dbReference>
<evidence type="ECO:0000259" key="2">
    <source>
        <dbReference type="Pfam" id="PF00144"/>
    </source>
</evidence>
<dbReference type="InterPro" id="IPR050491">
    <property type="entry name" value="AmpC-like"/>
</dbReference>
<dbReference type="InterPro" id="IPR001466">
    <property type="entry name" value="Beta-lactam-related"/>
</dbReference>
<feature type="domain" description="Beta-lactamase-related" evidence="2">
    <location>
        <begin position="44"/>
        <end position="372"/>
    </location>
</feature>
<dbReference type="EMBL" id="JACBZD010000001">
    <property type="protein sequence ID" value="NYI04808.1"/>
    <property type="molecule type" value="Genomic_DNA"/>
</dbReference>